<dbReference type="EMBL" id="BMAU01021219">
    <property type="protein sequence ID" value="GFY00250.1"/>
    <property type="molecule type" value="Genomic_DNA"/>
</dbReference>
<protein>
    <submittedName>
        <fullName evidence="1">Uncharacterized protein</fullName>
    </submittedName>
</protein>
<proteinExistence type="predicted"/>
<sequence length="119" mass="13110">MHVKFVQAHTSSRWCGVEVRRGGVSSGVSLDIEYSSELRVFYTRDSAHKTFGPTDLTSTYSMCTRRVFGGTGIEPRPSGPESGALTTRLSTALNKILFAEPLTTQDMIKEDFVNAMLDT</sequence>
<accession>A0A8X6RWT5</accession>
<comment type="caution">
    <text evidence="1">The sequence shown here is derived from an EMBL/GenBank/DDBJ whole genome shotgun (WGS) entry which is preliminary data.</text>
</comment>
<gene>
    <name evidence="1" type="ORF">TNCV_4710521</name>
</gene>
<keyword evidence="2" id="KW-1185">Reference proteome</keyword>
<evidence type="ECO:0000313" key="1">
    <source>
        <dbReference type="EMBL" id="GFY00250.1"/>
    </source>
</evidence>
<name>A0A8X6RWT5_TRICX</name>
<dbReference type="AlphaFoldDB" id="A0A8X6RWT5"/>
<reference evidence="1" key="1">
    <citation type="submission" date="2020-08" db="EMBL/GenBank/DDBJ databases">
        <title>Multicomponent nature underlies the extraordinary mechanical properties of spider dragline silk.</title>
        <authorList>
            <person name="Kono N."/>
            <person name="Nakamura H."/>
            <person name="Mori M."/>
            <person name="Yoshida Y."/>
            <person name="Ohtoshi R."/>
            <person name="Malay A.D."/>
            <person name="Moran D.A.P."/>
            <person name="Tomita M."/>
            <person name="Numata K."/>
            <person name="Arakawa K."/>
        </authorList>
    </citation>
    <scope>NUCLEOTIDE SEQUENCE</scope>
</reference>
<dbReference type="Proteomes" id="UP000887159">
    <property type="component" value="Unassembled WGS sequence"/>
</dbReference>
<organism evidence="1 2">
    <name type="scientific">Trichonephila clavipes</name>
    <name type="common">Golden silk orbweaver</name>
    <name type="synonym">Nephila clavipes</name>
    <dbReference type="NCBI Taxonomy" id="2585209"/>
    <lineage>
        <taxon>Eukaryota</taxon>
        <taxon>Metazoa</taxon>
        <taxon>Ecdysozoa</taxon>
        <taxon>Arthropoda</taxon>
        <taxon>Chelicerata</taxon>
        <taxon>Arachnida</taxon>
        <taxon>Araneae</taxon>
        <taxon>Araneomorphae</taxon>
        <taxon>Entelegynae</taxon>
        <taxon>Araneoidea</taxon>
        <taxon>Nephilidae</taxon>
        <taxon>Trichonephila</taxon>
    </lineage>
</organism>
<evidence type="ECO:0000313" key="2">
    <source>
        <dbReference type="Proteomes" id="UP000887159"/>
    </source>
</evidence>